<dbReference type="InterPro" id="IPR042100">
    <property type="entry name" value="Bug_dom1"/>
</dbReference>
<dbReference type="Proteomes" id="UP001549031">
    <property type="component" value="Unassembled WGS sequence"/>
</dbReference>
<evidence type="ECO:0000313" key="3">
    <source>
        <dbReference type="EMBL" id="MET3588046.1"/>
    </source>
</evidence>
<dbReference type="PANTHER" id="PTHR42928:SF5">
    <property type="entry name" value="BLR1237 PROTEIN"/>
    <property type="match status" value="1"/>
</dbReference>
<accession>A0ABV2HBW5</accession>
<proteinExistence type="inferred from homology"/>
<evidence type="ECO:0000256" key="1">
    <source>
        <dbReference type="ARBA" id="ARBA00006987"/>
    </source>
</evidence>
<dbReference type="SUPFAM" id="SSF53850">
    <property type="entry name" value="Periplasmic binding protein-like II"/>
    <property type="match status" value="1"/>
</dbReference>
<name>A0ABV2HBW5_9HYPH</name>
<reference evidence="3 4" key="1">
    <citation type="submission" date="2024-06" db="EMBL/GenBank/DDBJ databases">
        <title>Genomic Encyclopedia of Type Strains, Phase IV (KMG-IV): sequencing the most valuable type-strain genomes for metagenomic binning, comparative biology and taxonomic classification.</title>
        <authorList>
            <person name="Goeker M."/>
        </authorList>
    </citation>
    <scope>NUCLEOTIDE SEQUENCE [LARGE SCALE GENOMIC DNA]</scope>
    <source>
        <strain evidence="3 4">DSM 105042</strain>
    </source>
</reference>
<organism evidence="3 4">
    <name type="scientific">Pseudorhizobium tarimense</name>
    <dbReference type="NCBI Taxonomy" id="1079109"/>
    <lineage>
        <taxon>Bacteria</taxon>
        <taxon>Pseudomonadati</taxon>
        <taxon>Pseudomonadota</taxon>
        <taxon>Alphaproteobacteria</taxon>
        <taxon>Hyphomicrobiales</taxon>
        <taxon>Rhizobiaceae</taxon>
        <taxon>Rhizobium/Agrobacterium group</taxon>
        <taxon>Pseudorhizobium</taxon>
    </lineage>
</organism>
<dbReference type="InterPro" id="IPR005064">
    <property type="entry name" value="BUG"/>
</dbReference>
<evidence type="ECO:0000256" key="2">
    <source>
        <dbReference type="SAM" id="SignalP"/>
    </source>
</evidence>
<protein>
    <submittedName>
        <fullName evidence="3">Tripartite-type tricarboxylate transporter receptor subunit TctC</fullName>
    </submittedName>
</protein>
<comment type="caution">
    <text evidence="3">The sequence shown here is derived from an EMBL/GenBank/DDBJ whole genome shotgun (WGS) entry which is preliminary data.</text>
</comment>
<keyword evidence="3" id="KW-0675">Receptor</keyword>
<dbReference type="PANTHER" id="PTHR42928">
    <property type="entry name" value="TRICARBOXYLATE-BINDING PROTEIN"/>
    <property type="match status" value="1"/>
</dbReference>
<gene>
    <name evidence="3" type="ORF">ABID21_004179</name>
</gene>
<feature type="signal peptide" evidence="2">
    <location>
        <begin position="1"/>
        <end position="24"/>
    </location>
</feature>
<comment type="similarity">
    <text evidence="1">Belongs to the UPF0065 (bug) family.</text>
</comment>
<keyword evidence="2" id="KW-0732">Signal</keyword>
<dbReference type="RefSeq" id="WP_247245787.1">
    <property type="nucleotide sequence ID" value="NZ_JALJRA010000019.1"/>
</dbReference>
<dbReference type="PIRSF" id="PIRSF017082">
    <property type="entry name" value="YflP"/>
    <property type="match status" value="1"/>
</dbReference>
<keyword evidence="4" id="KW-1185">Reference proteome</keyword>
<dbReference type="Gene3D" id="3.40.190.10">
    <property type="entry name" value="Periplasmic binding protein-like II"/>
    <property type="match status" value="1"/>
</dbReference>
<dbReference type="Gene3D" id="3.40.190.150">
    <property type="entry name" value="Bordetella uptake gene, domain 1"/>
    <property type="match status" value="1"/>
</dbReference>
<evidence type="ECO:0000313" key="4">
    <source>
        <dbReference type="Proteomes" id="UP001549031"/>
    </source>
</evidence>
<dbReference type="EMBL" id="JBEPLJ010000018">
    <property type="protein sequence ID" value="MET3588046.1"/>
    <property type="molecule type" value="Genomic_DNA"/>
</dbReference>
<feature type="chain" id="PRO_5046671397" evidence="2">
    <location>
        <begin position="25"/>
        <end position="323"/>
    </location>
</feature>
<dbReference type="Pfam" id="PF03401">
    <property type="entry name" value="TctC"/>
    <property type="match status" value="1"/>
</dbReference>
<sequence>MKKFAALTAAVMGVAALSVSNVSAQEYWPTKPVTLIVPFAPGGNTDLIARTIAPKLGEKLGQSVIVENRPGAGGTIATTEVASAAADGYTMQIGDISTHAISPYVYENLTYDPIDDFEPVIQVTSVSLLLVANPQVKANNVQELIDLAKSDPETLSYASSGNGSPQHLAFEYLKSLTGIGPLHIPYNGSAPALTDVIAGHVPMMIDGTAVPHVKNGALKALAVTGTARSQALPDVPTMQEAGVNDFTFTSWHGIMYPAGVPAEIVEKVNTAVGEILDEQEVKDRFAELNIGLAGGSPEQFAEFVAAENKKMKSLVDAAGVTKD</sequence>
<dbReference type="CDD" id="cd13578">
    <property type="entry name" value="PBP2_Bug27"/>
    <property type="match status" value="1"/>
</dbReference>